<dbReference type="SUPFAM" id="SSF48264">
    <property type="entry name" value="Cytochrome P450"/>
    <property type="match status" value="1"/>
</dbReference>
<evidence type="ECO:0000313" key="10">
    <source>
        <dbReference type="Proteomes" id="UP000253741"/>
    </source>
</evidence>
<dbReference type="AlphaFoldDB" id="A0A370BC98"/>
<dbReference type="OrthoDB" id="3664945at2"/>
<dbReference type="GO" id="GO:0016705">
    <property type="term" value="F:oxidoreductase activity, acting on paired donors, with incorporation or reduction of molecular oxygen"/>
    <property type="evidence" value="ECO:0007669"/>
    <property type="project" value="InterPro"/>
</dbReference>
<evidence type="ECO:0000256" key="6">
    <source>
        <dbReference type="ARBA" id="ARBA00023033"/>
    </source>
</evidence>
<feature type="region of interest" description="Disordered" evidence="8">
    <location>
        <begin position="68"/>
        <end position="91"/>
    </location>
</feature>
<evidence type="ECO:0000256" key="5">
    <source>
        <dbReference type="ARBA" id="ARBA00023004"/>
    </source>
</evidence>
<dbReference type="Pfam" id="PF00067">
    <property type="entry name" value="p450"/>
    <property type="match status" value="1"/>
</dbReference>
<dbReference type="InterPro" id="IPR001128">
    <property type="entry name" value="Cyt_P450"/>
</dbReference>
<evidence type="ECO:0000256" key="1">
    <source>
        <dbReference type="ARBA" id="ARBA00010617"/>
    </source>
</evidence>
<evidence type="ECO:0000256" key="4">
    <source>
        <dbReference type="ARBA" id="ARBA00023002"/>
    </source>
</evidence>
<dbReference type="InterPro" id="IPR002397">
    <property type="entry name" value="Cyt_P450_B"/>
</dbReference>
<evidence type="ECO:0000256" key="8">
    <source>
        <dbReference type="SAM" id="MobiDB-lite"/>
    </source>
</evidence>
<dbReference type="PANTHER" id="PTHR46696:SF1">
    <property type="entry name" value="CYTOCHROME P450 YJIB-RELATED"/>
    <property type="match status" value="1"/>
</dbReference>
<proteinExistence type="inferred from homology"/>
<dbReference type="InterPro" id="IPR017972">
    <property type="entry name" value="Cyt_P450_CS"/>
</dbReference>
<evidence type="ECO:0000313" key="9">
    <source>
        <dbReference type="EMBL" id="RDG37423.1"/>
    </source>
</evidence>
<dbReference type="GO" id="GO:0020037">
    <property type="term" value="F:heme binding"/>
    <property type="evidence" value="ECO:0007669"/>
    <property type="project" value="InterPro"/>
</dbReference>
<sequence>MTESLSNQPVGDQPLISQPVTRDPLNPLDPPAEYTRLREDQPIVKVRFPNGSAGWMVTRFEEGSQVFSDPRLSARRPRHDTPEGEVDEADDSAPFDVGFVMMDEPEHGAYRRLLTGRFTPKAVQNKLQPYIDKIVDDHLDAIAAGPETFDFVQAMALPIPCLVICELLGVPYEDRDGFHEATVDLMDMGKSREVRDKGAHWLIRYITGLVAEKRRTGATDGILAELINKADGEDAILSERQLIGLGVLLLFAGHDTTAAMMGLSTLTLLTHDEQRAELMEHPEKMGTAVEELMRYLTIVQFGLGRVAKEDLEIGGAQIKKGELVVVAMNAANRDPRAFQDPDTLDIDRKMARHMGFGYGVHACLGQNVARAELKTVLPKLFQRFPNLRLAGSLEEVPMDFTGTNYGVRKLMVTR</sequence>
<name>A0A370BC98_9ACTN</name>
<dbReference type="PRINTS" id="PR00385">
    <property type="entry name" value="P450"/>
</dbReference>
<comment type="similarity">
    <text evidence="1 7">Belongs to the cytochrome P450 family.</text>
</comment>
<evidence type="ECO:0000256" key="7">
    <source>
        <dbReference type="RuleBase" id="RU000461"/>
    </source>
</evidence>
<feature type="compositionally biased region" description="Polar residues" evidence="8">
    <location>
        <begin position="1"/>
        <end position="20"/>
    </location>
</feature>
<evidence type="ECO:0000256" key="3">
    <source>
        <dbReference type="ARBA" id="ARBA00022723"/>
    </source>
</evidence>
<protein>
    <submittedName>
        <fullName evidence="9">Cytochrome P450</fullName>
    </submittedName>
</protein>
<dbReference type="PROSITE" id="PS00086">
    <property type="entry name" value="CYTOCHROME_P450"/>
    <property type="match status" value="1"/>
</dbReference>
<dbReference type="FunFam" id="1.10.630.10:FF:000018">
    <property type="entry name" value="Cytochrome P450 monooxygenase"/>
    <property type="match status" value="1"/>
</dbReference>
<keyword evidence="5 7" id="KW-0408">Iron</keyword>
<dbReference type="GO" id="GO:0005506">
    <property type="term" value="F:iron ion binding"/>
    <property type="evidence" value="ECO:0007669"/>
    <property type="project" value="InterPro"/>
</dbReference>
<comment type="caution">
    <text evidence="9">The sequence shown here is derived from an EMBL/GenBank/DDBJ whole genome shotgun (WGS) entry which is preliminary data.</text>
</comment>
<dbReference type="InterPro" id="IPR036396">
    <property type="entry name" value="Cyt_P450_sf"/>
</dbReference>
<dbReference type="PANTHER" id="PTHR46696">
    <property type="entry name" value="P450, PUTATIVE (EUROFUNG)-RELATED"/>
    <property type="match status" value="1"/>
</dbReference>
<dbReference type="EMBL" id="QQNA01000103">
    <property type="protein sequence ID" value="RDG37423.1"/>
    <property type="molecule type" value="Genomic_DNA"/>
</dbReference>
<keyword evidence="6 7" id="KW-0503">Monooxygenase</keyword>
<dbReference type="PRINTS" id="PR00359">
    <property type="entry name" value="BP450"/>
</dbReference>
<keyword evidence="3 7" id="KW-0479">Metal-binding</keyword>
<dbReference type="Proteomes" id="UP000253741">
    <property type="component" value="Unassembled WGS sequence"/>
</dbReference>
<accession>A0A370BC98</accession>
<dbReference type="Gene3D" id="1.10.630.10">
    <property type="entry name" value="Cytochrome P450"/>
    <property type="match status" value="1"/>
</dbReference>
<dbReference type="CDD" id="cd11030">
    <property type="entry name" value="CYP105-like"/>
    <property type="match status" value="1"/>
</dbReference>
<organism evidence="9 10">
    <name type="scientific">Streptomyces corynorhini</name>
    <dbReference type="NCBI Taxonomy" id="2282652"/>
    <lineage>
        <taxon>Bacteria</taxon>
        <taxon>Bacillati</taxon>
        <taxon>Actinomycetota</taxon>
        <taxon>Actinomycetes</taxon>
        <taxon>Kitasatosporales</taxon>
        <taxon>Streptomycetaceae</taxon>
        <taxon>Streptomyces</taxon>
    </lineage>
</organism>
<dbReference type="RefSeq" id="WP_114624275.1">
    <property type="nucleotide sequence ID" value="NZ_QQNA01000103.1"/>
</dbReference>
<gene>
    <name evidence="9" type="ORF">DVH02_14805</name>
</gene>
<keyword evidence="2 7" id="KW-0349">Heme</keyword>
<reference evidence="9 10" key="1">
    <citation type="submission" date="2018-07" db="EMBL/GenBank/DDBJ databases">
        <title>Streptomyces species from bats.</title>
        <authorList>
            <person name="Dunlap C."/>
        </authorList>
    </citation>
    <scope>NUCLEOTIDE SEQUENCE [LARGE SCALE GENOMIC DNA]</scope>
    <source>
        <strain evidence="9 10">AC230</strain>
    </source>
</reference>
<dbReference type="GO" id="GO:0004497">
    <property type="term" value="F:monooxygenase activity"/>
    <property type="evidence" value="ECO:0007669"/>
    <property type="project" value="UniProtKB-KW"/>
</dbReference>
<evidence type="ECO:0000256" key="2">
    <source>
        <dbReference type="ARBA" id="ARBA00022617"/>
    </source>
</evidence>
<keyword evidence="4 7" id="KW-0560">Oxidoreductase</keyword>
<feature type="region of interest" description="Disordered" evidence="8">
    <location>
        <begin position="1"/>
        <end position="35"/>
    </location>
</feature>
<keyword evidence="10" id="KW-1185">Reference proteome</keyword>